<accession>A0AA36MDL2</accession>
<keyword evidence="3" id="KW-1185">Reference proteome</keyword>
<comment type="caution">
    <text evidence="2">The sequence shown here is derived from an EMBL/GenBank/DDBJ whole genome shotgun (WGS) entry which is preliminary data.</text>
</comment>
<feature type="chain" id="PRO_5041369352" evidence="1">
    <location>
        <begin position="22"/>
        <end position="94"/>
    </location>
</feature>
<reference evidence="2" key="1">
    <citation type="submission" date="2023-07" db="EMBL/GenBank/DDBJ databases">
        <authorList>
            <consortium name="CYATHOMIX"/>
        </authorList>
    </citation>
    <scope>NUCLEOTIDE SEQUENCE</scope>
    <source>
        <strain evidence="2">N/A</strain>
    </source>
</reference>
<dbReference type="AlphaFoldDB" id="A0AA36MDL2"/>
<dbReference type="EMBL" id="CATQJL010000326">
    <property type="protein sequence ID" value="CAJ0609259.1"/>
    <property type="molecule type" value="Genomic_DNA"/>
</dbReference>
<name>A0AA36MDL2_CYLNA</name>
<evidence type="ECO:0000256" key="1">
    <source>
        <dbReference type="SAM" id="SignalP"/>
    </source>
</evidence>
<dbReference type="Proteomes" id="UP001176961">
    <property type="component" value="Unassembled WGS sequence"/>
</dbReference>
<evidence type="ECO:0000313" key="2">
    <source>
        <dbReference type="EMBL" id="CAJ0609259.1"/>
    </source>
</evidence>
<keyword evidence="1" id="KW-0732">Signal</keyword>
<sequence length="94" mass="10634">MARITRVLLCFLLAVVSLISAFPKQHVFGFGKRAAETLGDPEMDWSMWNGISKRLSNDKLFMRFGNGEPHKLLAMGIRKHDSDEAPANAIRELY</sequence>
<gene>
    <name evidence="2" type="ORF">CYNAS_LOCUS21242</name>
</gene>
<organism evidence="2 3">
    <name type="scientific">Cylicocyclus nassatus</name>
    <name type="common">Nematode worm</name>
    <dbReference type="NCBI Taxonomy" id="53992"/>
    <lineage>
        <taxon>Eukaryota</taxon>
        <taxon>Metazoa</taxon>
        <taxon>Ecdysozoa</taxon>
        <taxon>Nematoda</taxon>
        <taxon>Chromadorea</taxon>
        <taxon>Rhabditida</taxon>
        <taxon>Rhabditina</taxon>
        <taxon>Rhabditomorpha</taxon>
        <taxon>Strongyloidea</taxon>
        <taxon>Strongylidae</taxon>
        <taxon>Cylicocyclus</taxon>
    </lineage>
</organism>
<protein>
    <submittedName>
        <fullName evidence="2">Uncharacterized protein</fullName>
    </submittedName>
</protein>
<proteinExistence type="predicted"/>
<feature type="signal peptide" evidence="1">
    <location>
        <begin position="1"/>
        <end position="21"/>
    </location>
</feature>
<evidence type="ECO:0000313" key="3">
    <source>
        <dbReference type="Proteomes" id="UP001176961"/>
    </source>
</evidence>